<evidence type="ECO:0000256" key="8">
    <source>
        <dbReference type="ARBA" id="ARBA00022723"/>
    </source>
</evidence>
<dbReference type="PANTHER" id="PTHR10978:SF5">
    <property type="entry name" value="SUCCINATE DEHYDROGENASE CYTOCHROME B560 SUBUNIT, MITOCHONDRIAL"/>
    <property type="match status" value="1"/>
</dbReference>
<evidence type="ECO:0000256" key="3">
    <source>
        <dbReference type="ARBA" id="ARBA00004141"/>
    </source>
</evidence>
<dbReference type="NCBIfam" id="TIGR02970">
    <property type="entry name" value="succ_dehyd_cytB"/>
    <property type="match status" value="1"/>
</dbReference>
<evidence type="ECO:0000256" key="12">
    <source>
        <dbReference type="ARBA" id="ARBA00025912"/>
    </source>
</evidence>
<dbReference type="InterPro" id="IPR000701">
    <property type="entry name" value="SuccDH_FuR_B_TM-su"/>
</dbReference>
<dbReference type="CDD" id="cd03499">
    <property type="entry name" value="SQR_TypeC_SdhC"/>
    <property type="match status" value="1"/>
</dbReference>
<proteinExistence type="inferred from homology"/>
<sequence length="132" mass="14440">MSNVDAKVSRPLSPHLQVYRWPITMTMSIVHRVTGVALYFGTLLLAWWVIAAASGPGAFAVADAVFGSWIGRLVLFGYTWALVHHLLGGLRHFIWDVGAGFSKTARDRIAWANIIGSVALTILLWAIGLAIR</sequence>
<dbReference type="Proteomes" id="UP001241603">
    <property type="component" value="Unassembled WGS sequence"/>
</dbReference>
<keyword evidence="15" id="KW-1185">Reference proteome</keyword>
<keyword evidence="8" id="KW-0479">Metal-binding</keyword>
<keyword evidence="7 13" id="KW-0812">Transmembrane</keyword>
<evidence type="ECO:0000256" key="4">
    <source>
        <dbReference type="ARBA" id="ARBA00007244"/>
    </source>
</evidence>
<gene>
    <name evidence="14" type="ORF">QO014_001282</name>
</gene>
<evidence type="ECO:0000313" key="14">
    <source>
        <dbReference type="EMBL" id="MDQ0436897.1"/>
    </source>
</evidence>
<keyword evidence="9 13" id="KW-1133">Transmembrane helix</keyword>
<keyword evidence="6" id="KW-0349">Heme</keyword>
<dbReference type="Gene3D" id="1.20.1300.10">
    <property type="entry name" value="Fumarate reductase/succinate dehydrogenase, transmembrane subunit"/>
    <property type="match status" value="1"/>
</dbReference>
<comment type="cofactor">
    <cofactor evidence="1">
        <name>heme</name>
        <dbReference type="ChEBI" id="CHEBI:30413"/>
    </cofactor>
</comment>
<comment type="subcellular location">
    <subcellularLocation>
        <location evidence="3">Membrane</location>
        <topology evidence="3">Multi-pass membrane protein</topology>
    </subcellularLocation>
</comment>
<reference evidence="14 15" key="1">
    <citation type="submission" date="2023-07" db="EMBL/GenBank/DDBJ databases">
        <title>Genomic Encyclopedia of Type Strains, Phase IV (KMG-IV): sequencing the most valuable type-strain genomes for metagenomic binning, comparative biology and taxonomic classification.</title>
        <authorList>
            <person name="Goeker M."/>
        </authorList>
    </citation>
    <scope>NUCLEOTIDE SEQUENCE [LARGE SCALE GENOMIC DNA]</scope>
    <source>
        <strain evidence="14 15">B6-8</strain>
    </source>
</reference>
<dbReference type="InterPro" id="IPR018495">
    <property type="entry name" value="Succ_DH_cyt_bsu_CS"/>
</dbReference>
<evidence type="ECO:0000256" key="7">
    <source>
        <dbReference type="ARBA" id="ARBA00022692"/>
    </source>
</evidence>
<evidence type="ECO:0000256" key="5">
    <source>
        <dbReference type="ARBA" id="ARBA00020076"/>
    </source>
</evidence>
<dbReference type="RefSeq" id="WP_266347839.1">
    <property type="nucleotide sequence ID" value="NZ_JAPKNG010000002.1"/>
</dbReference>
<feature type="transmembrane region" description="Helical" evidence="13">
    <location>
        <begin position="109"/>
        <end position="131"/>
    </location>
</feature>
<organism evidence="14 15">
    <name type="scientific">Kaistia dalseonensis</name>
    <dbReference type="NCBI Taxonomy" id="410840"/>
    <lineage>
        <taxon>Bacteria</taxon>
        <taxon>Pseudomonadati</taxon>
        <taxon>Pseudomonadota</taxon>
        <taxon>Alphaproteobacteria</taxon>
        <taxon>Hyphomicrobiales</taxon>
        <taxon>Kaistiaceae</taxon>
        <taxon>Kaistia</taxon>
    </lineage>
</organism>
<comment type="subunit">
    <text evidence="12">Part of an enzyme complex containing four subunits: a flavoprotein, an iron-sulfur protein, plus two membrane-anchoring proteins, SdhC and SdhD. The complex can form homotrimers.</text>
</comment>
<evidence type="ECO:0000256" key="11">
    <source>
        <dbReference type="ARBA" id="ARBA00023136"/>
    </source>
</evidence>
<dbReference type="Pfam" id="PF01127">
    <property type="entry name" value="Sdh_cyt"/>
    <property type="match status" value="1"/>
</dbReference>
<evidence type="ECO:0000256" key="6">
    <source>
        <dbReference type="ARBA" id="ARBA00022617"/>
    </source>
</evidence>
<evidence type="ECO:0000256" key="10">
    <source>
        <dbReference type="ARBA" id="ARBA00023004"/>
    </source>
</evidence>
<evidence type="ECO:0000256" key="9">
    <source>
        <dbReference type="ARBA" id="ARBA00022989"/>
    </source>
</evidence>
<evidence type="ECO:0000256" key="1">
    <source>
        <dbReference type="ARBA" id="ARBA00001971"/>
    </source>
</evidence>
<evidence type="ECO:0000313" key="15">
    <source>
        <dbReference type="Proteomes" id="UP001241603"/>
    </source>
</evidence>
<dbReference type="PROSITE" id="PS01000">
    <property type="entry name" value="SDH_CYT_1"/>
    <property type="match status" value="1"/>
</dbReference>
<dbReference type="InterPro" id="IPR014314">
    <property type="entry name" value="Succ_DH_cytb556"/>
</dbReference>
<keyword evidence="11 13" id="KW-0472">Membrane</keyword>
<protein>
    <recommendedName>
        <fullName evidence="5">Succinate dehydrogenase cytochrome b556 subunit</fullName>
    </recommendedName>
</protein>
<evidence type="ECO:0000256" key="13">
    <source>
        <dbReference type="SAM" id="Phobius"/>
    </source>
</evidence>
<feature type="transmembrane region" description="Helical" evidence="13">
    <location>
        <begin position="69"/>
        <end position="88"/>
    </location>
</feature>
<dbReference type="InterPro" id="IPR034804">
    <property type="entry name" value="SQR/QFR_C/D"/>
</dbReference>
<evidence type="ECO:0000256" key="2">
    <source>
        <dbReference type="ARBA" id="ARBA00004050"/>
    </source>
</evidence>
<dbReference type="SUPFAM" id="SSF81343">
    <property type="entry name" value="Fumarate reductase respiratory complex transmembrane subunits"/>
    <property type="match status" value="1"/>
</dbReference>
<name>A0ABU0H3L3_9HYPH</name>
<keyword evidence="10" id="KW-0408">Iron</keyword>
<dbReference type="PANTHER" id="PTHR10978">
    <property type="entry name" value="SUCCINATE DEHYDROGENASE CYTOCHROME B560 SUBUNIT"/>
    <property type="match status" value="1"/>
</dbReference>
<comment type="function">
    <text evidence="2">Membrane-anchoring subunit of succinate dehydrogenase (SDH).</text>
</comment>
<dbReference type="PROSITE" id="PS01001">
    <property type="entry name" value="SDH_CYT_2"/>
    <property type="match status" value="1"/>
</dbReference>
<feature type="transmembrane region" description="Helical" evidence="13">
    <location>
        <begin position="29"/>
        <end position="49"/>
    </location>
</feature>
<dbReference type="PIRSF" id="PIRSF000178">
    <property type="entry name" value="SDH_cyt_b560"/>
    <property type="match status" value="1"/>
</dbReference>
<dbReference type="EMBL" id="JAUSVO010000002">
    <property type="protein sequence ID" value="MDQ0436897.1"/>
    <property type="molecule type" value="Genomic_DNA"/>
</dbReference>
<accession>A0ABU0H3L3</accession>
<comment type="similarity">
    <text evidence="4">Belongs to the cytochrome b560 family.</text>
</comment>
<comment type="caution">
    <text evidence="14">The sequence shown here is derived from an EMBL/GenBank/DDBJ whole genome shotgun (WGS) entry which is preliminary data.</text>
</comment>